<gene>
    <name evidence="2" type="ORF">COW36_17985</name>
</gene>
<keyword evidence="1" id="KW-0732">Signal</keyword>
<comment type="caution">
    <text evidence="2">The sequence shown here is derived from an EMBL/GenBank/DDBJ whole genome shotgun (WGS) entry which is preliminary data.</text>
</comment>
<reference evidence="2 3" key="1">
    <citation type="submission" date="2017-09" db="EMBL/GenBank/DDBJ databases">
        <title>Depth-based differentiation of microbial function through sediment-hosted aquifers and enrichment of novel symbionts in the deep terrestrial subsurface.</title>
        <authorList>
            <person name="Probst A.J."/>
            <person name="Ladd B."/>
            <person name="Jarett J.K."/>
            <person name="Geller-Mcgrath D.E."/>
            <person name="Sieber C.M."/>
            <person name="Emerson J.B."/>
            <person name="Anantharaman K."/>
            <person name="Thomas B.C."/>
            <person name="Malmstrom R."/>
            <person name="Stieglmeier M."/>
            <person name="Klingl A."/>
            <person name="Woyke T."/>
            <person name="Ryan C.M."/>
            <person name="Banfield J.F."/>
        </authorList>
    </citation>
    <scope>NUCLEOTIDE SEQUENCE [LARGE SCALE GENOMIC DNA]</scope>
    <source>
        <strain evidence="2">CG17_big_fil_post_rev_8_21_14_2_50_48_46</strain>
    </source>
</reference>
<accession>A0A2M7G0Y8</accession>
<evidence type="ECO:0000256" key="1">
    <source>
        <dbReference type="SAM" id="SignalP"/>
    </source>
</evidence>
<evidence type="ECO:0000313" key="3">
    <source>
        <dbReference type="Proteomes" id="UP000231019"/>
    </source>
</evidence>
<dbReference type="AlphaFoldDB" id="A0A2M7G0Y8"/>
<feature type="chain" id="PRO_5014669793" description="Outer-membrane lipoprotein LolB" evidence="1">
    <location>
        <begin position="28"/>
        <end position="189"/>
    </location>
</feature>
<evidence type="ECO:0000313" key="2">
    <source>
        <dbReference type="EMBL" id="PIW15306.1"/>
    </source>
</evidence>
<dbReference type="Proteomes" id="UP000231019">
    <property type="component" value="Unassembled WGS sequence"/>
</dbReference>
<name>A0A2M7G0Y8_9BACT</name>
<dbReference type="PROSITE" id="PS51257">
    <property type="entry name" value="PROKAR_LIPOPROTEIN"/>
    <property type="match status" value="1"/>
</dbReference>
<proteinExistence type="predicted"/>
<sequence>MPKFSFKKGKRILGLGALFLALTSCWARQGLPVEKISEPALLEQAKVLPVSGFFALRMENRPRKALVGQWLILHEDAQFVYLGYPRFDGILSDSRSVSEFYKTQKSELLSEFPGYRSIGGNDVRLAAQSALQQKTQTSVALPWEKWQAKLNQRVIQVSAEVALAEQVQKYTVELDASDLKLISVRSIAD</sequence>
<evidence type="ECO:0008006" key="4">
    <source>
        <dbReference type="Google" id="ProtNLM"/>
    </source>
</evidence>
<feature type="signal peptide" evidence="1">
    <location>
        <begin position="1"/>
        <end position="27"/>
    </location>
</feature>
<organism evidence="2 3">
    <name type="scientific">bacterium (Candidatus Blackallbacteria) CG17_big_fil_post_rev_8_21_14_2_50_48_46</name>
    <dbReference type="NCBI Taxonomy" id="2014261"/>
    <lineage>
        <taxon>Bacteria</taxon>
        <taxon>Candidatus Blackallbacteria</taxon>
    </lineage>
</organism>
<dbReference type="EMBL" id="PFFQ01000053">
    <property type="protein sequence ID" value="PIW15306.1"/>
    <property type="molecule type" value="Genomic_DNA"/>
</dbReference>
<protein>
    <recommendedName>
        <fullName evidence="4">Outer-membrane lipoprotein LolB</fullName>
    </recommendedName>
</protein>